<feature type="domain" description="C2H2-type" evidence="10">
    <location>
        <begin position="2124"/>
        <end position="2153"/>
    </location>
</feature>
<feature type="region of interest" description="Disordered" evidence="8">
    <location>
        <begin position="2219"/>
        <end position="2376"/>
    </location>
</feature>
<dbReference type="PROSITE" id="PS50157">
    <property type="entry name" value="ZINC_FINGER_C2H2_2"/>
    <property type="match status" value="2"/>
</dbReference>
<dbReference type="Gene3D" id="3.30.160.60">
    <property type="entry name" value="Classic Zinc Finger"/>
    <property type="match status" value="2"/>
</dbReference>
<dbReference type="InterPro" id="IPR013087">
    <property type="entry name" value="Znf_C2H2_type"/>
</dbReference>
<organism evidence="11">
    <name type="scientific">Anopheles funestus</name>
    <name type="common">African malaria mosquito</name>
    <dbReference type="NCBI Taxonomy" id="62324"/>
    <lineage>
        <taxon>Eukaryota</taxon>
        <taxon>Metazoa</taxon>
        <taxon>Ecdysozoa</taxon>
        <taxon>Arthropoda</taxon>
        <taxon>Hexapoda</taxon>
        <taxon>Insecta</taxon>
        <taxon>Pterygota</taxon>
        <taxon>Neoptera</taxon>
        <taxon>Endopterygota</taxon>
        <taxon>Diptera</taxon>
        <taxon>Nematocera</taxon>
        <taxon>Culicoidea</taxon>
        <taxon>Culicidae</taxon>
        <taxon>Anophelinae</taxon>
        <taxon>Anopheles</taxon>
    </lineage>
</organism>
<dbReference type="PROSITE" id="PS00028">
    <property type="entry name" value="ZINC_FINGER_C2H2_1"/>
    <property type="match status" value="5"/>
</dbReference>
<evidence type="ECO:0000259" key="10">
    <source>
        <dbReference type="PROSITE" id="PS50157"/>
    </source>
</evidence>
<feature type="region of interest" description="Disordered" evidence="8">
    <location>
        <begin position="45"/>
        <end position="192"/>
    </location>
</feature>
<feature type="compositionally biased region" description="Polar residues" evidence="8">
    <location>
        <begin position="229"/>
        <end position="248"/>
    </location>
</feature>
<feature type="compositionally biased region" description="Basic residues" evidence="8">
    <location>
        <begin position="3040"/>
        <end position="3054"/>
    </location>
</feature>
<dbReference type="VEuPathDB" id="VectorBase:AFUN009033"/>
<keyword evidence="6" id="KW-0539">Nucleus</keyword>
<keyword evidence="2" id="KW-0479">Metal-binding</keyword>
<feature type="compositionally biased region" description="Polar residues" evidence="8">
    <location>
        <begin position="80"/>
        <end position="89"/>
    </location>
</feature>
<dbReference type="PROSITE" id="PS01359">
    <property type="entry name" value="ZF_PHD_1"/>
    <property type="match status" value="1"/>
</dbReference>
<feature type="compositionally biased region" description="Acidic residues" evidence="8">
    <location>
        <begin position="2366"/>
        <end position="2376"/>
    </location>
</feature>
<feature type="region of interest" description="Disordered" evidence="8">
    <location>
        <begin position="223"/>
        <end position="280"/>
    </location>
</feature>
<feature type="compositionally biased region" description="Basic and acidic residues" evidence="8">
    <location>
        <begin position="2523"/>
        <end position="2550"/>
    </location>
</feature>
<feature type="compositionally biased region" description="Polar residues" evidence="8">
    <location>
        <begin position="638"/>
        <end position="652"/>
    </location>
</feature>
<feature type="compositionally biased region" description="Polar residues" evidence="8">
    <location>
        <begin position="2820"/>
        <end position="2833"/>
    </location>
</feature>
<feature type="domain" description="C2H2-type" evidence="10">
    <location>
        <begin position="2096"/>
        <end position="2123"/>
    </location>
</feature>
<feature type="region of interest" description="Disordered" evidence="8">
    <location>
        <begin position="1701"/>
        <end position="1723"/>
    </location>
</feature>
<sequence>MDNENGCEVTITSTDKITSKENNIQSDCITKPVVERHIRLSTSIDTKIAAMEEDKKSPTLHSGQNPTEHGPDDGSAAIVPSTSEANTGSELEKPFEKSQTSMAERGEDEMAYNVHKQLEPPAHETGAVQQEVEGAAHNGVGAEGCEIDESVEANVELGMEQADLSNRYDENSAKECEQSVTQNADGSHFEAAGKSSIKSEAYFTEVEEKVSDEISHVKAREIIEDRTETGSSITVHRTEQSVLSSTTENQHKNDRCISNNVSAKDENIDSEDSCSNAETSSLTKLTHATKSSQENNESVNTNFVNMSGASEAEETSTIAVIPADTKIASNETIESEPTIITKSLSDPECKRSSPVLRYAALGNDVDPVVSNNSGNRSNANIEIERAGQKMSLQSMDERSRSTSPLEDEGVRKNNCPLPEGSSSCIKDVNILNREREIKMKNLPDTLMNGGSSAALTGTSKHDFSDDGLAESESLARTVHNQKFSEEDVENNKLNITEPATQSTSHQEMECLVEKQKMAERLIAGGNTLKRRASDTPLEEEDEQRRRRMSSGEIQSKQIKLDQGFGSSNSARDDSLSEPVENASPRCKDANTRDLSYCEPHGPAISAAIVTDSVHMIKNEKSQESEPCFANEKRDEENNLNNSIDFDKSSLSVESLAEQDMMRPMTPRVPKELEEPQENCEDKTLDVAEDDRDNRLEEADDNSSSSNSSSSSDSTSSSSSSSSSSSESDSSGDEAEAGEEEILPVNQSVAVPEQPLETATAEVNVMAAPEPIPVQMAPSDHDSSEESSRDSTAMEVDESAESDEERPGNREDEAKITRSEGLKLSISLKRSSTVVTPSRSEETPKTVSIASSVPPPLQPVDFSNILKKGLLLNESKELIKIDYNQVPVMNYSQQVASPGEPAKIRPLLENVPVQQLQYPTAWNIDGGMSAGNILKNTLMSKHLSSIGHGGNSVSLLNTPTQDESSDTMDEDNRLVIAEKQRRYRKKNSNNQPPVNAMNQMNPNFYPFQQGQPYYPHVPDTVQNNVLVSKISSNTSLPTSGVFGDQMQQLHNQTFPPYSTFPDVEADRLLQPIISPTIHQHTKAKTTKASNNKRTVERKKRNQSKPVAGTVSTVGDNSLTDAASLPYPMVSKHLTKSGKTNEPVYQHQQSHQSTISFSTNPSGFRSKINTNMLPESIANSQQVPAVPLPEKKKDKKKVFLCSPCGTHYENWNLFLHMREVHRKHICLYCLGIFQSAERLVNHLGTKHGVLKKHHGSIEEYLQQRYHDEERKGPFNGSVHSQAYGSNYKIEHQPFYLMCSRCEHMFESTTNSLLEIRGHDCGNYLETCSNCGQLKQSKHRCDGTNGTVTSGKKKTLKKTTLGISAPESHCNGPFAFDGSSTKANGNVLGGGGIVTSEATPSKGSLTKGTGKSSSRKKQPSSAQHIALPQEKNQQQLMGSCILETQLLRDVKGVLEQASSDMTGHVAGLHPELSNFDPAQNQRTTPSYAHLQSRPLLNGSVSHQTECMAPVNTSTPLSNEPVTTVSTLLPPVDQQVSEPPTPVVTPLVPKLKVKIPIQYLTPMESEESSAESDEEEEEDEEENEEAEDNETYEEEEEANEEIKEAKEENEINDTVEKEIAASSAINHSETSAQHLVEHEQPFVESKSDNQHELNQASKSLENLAEVAEDTVLQEPVPMDIDESLMIERRRDVPTRTSLDLNPSLEVVPSLEEPSTVGTDRNAPAEQLSNSLDAVKGDLEKLEPVNILTNSLKNETNASAVFDDDGKTEKTTAMNESTEQSMTGEVRSDLASTIDEFGTSGSTHPTDACAAKDQMVIADSDAQLFTLSLDEPLDRISIREFLRICLRETVPFCLYCNHARRIAVNGRQLVLHIIAMHRFQATVNSITGEELLPETILQRFLNSLDELEADRAYLNVETFDNSWTVEQRTAVPFVKVFECFQCRFVTVVHKELYLHNRKMHQKSVLLCLMCKGNFFSYSELLCHMCPGVANHTTALDYVFRCCVCNVDGIPSAFRLMVHLRKRHYTCDVCLEECLDQSRLSNHVWKHKLHHLCYRCGIGYRNKADILKHLFWKHGTEGVLCKRCLQKKWPHVYHFCVPPAQFVCEVCQATFNRSVALKVHRRLHNGDAKYPCTEDGCEKRFISKKLLLKHVERHYVEKTEMEKEQINVNMVENPLPNDDEEANDVKLSSNEDAELAGELKESSNIDAVKTEPQLNHMEENVAMSLENPSSEGKCNDDGGGELNDRSTAHLAEKGTIKREETEESNNTLLQDRKHNNDEENNKEQVSDTLAGKETATDYVTTADGAATTTDTKDLSTPLKKSKKKRKAKDDDKSVVDLMNLPALNLSESDSSDDSDNENSNASLSSRRFMDVTEAEGGDQPDDLMESVQLSKTESANAMDVEENVNDHDKPEDSIPLRLENEANVDDVTEQQENASQELTVSLDPIANIWNNFKRYQANHRTASRKQSADEEQRLEDEMVERMLKSTILHVSQSDHDYCMMFKPFTSEAELEAELQTKPPQESLLLKGNRIFEESTDEARPTPEMKNRGSNKRKDQSSDSEDSSDSDSSCECGSNCSCSSSSSNSSSSSSDDSDSSDNEDARKGKKKTPISDHSKKDEDVSGLTSAEVQTEQEEVEELPPPEPVDPDSVIVDSDLYTDESETDEEFYDEHPQKLANQLLAEKRRQLLAQTGASNAMMNYGMVENSRPSTPSLPPEEMVQGKKKIKPKKRKRDRKSSKRLMSPASAVVEQSVPVTTTVATPTMDVASYIPQHVAYHWPAGEQQISNYAQNAFIDANSSNIALPAVPHLHQQPLIPPVMAPLETPPMLSSTAVQSVQPTQAANDMGKISAPRLSTGNSSESDAPLKRSQRSRKPNKFYGYTSDDESAGTSLPLPSGITLSTNPEKSILSLMKPTPPPNLVWSKEDLPSPPTKSSKTTGSGAGGSSKVSSAQRRSVDHLTPVSSRRNSGTGMSQDELSVMPPTIALIEQQPIIYPLQIPTTMVSTLLPGSDVTTPTAQNHPPLPKLKLSLGKKASVATVTPKGVKQASTSRRRKPTPKTPKVKTPKSAPPVVPNLQTSMTLPMTSVGSGPLSAPLVPSAGALYQVPSVAESRPKIPPIGSFPSIQTNLFRPNQIRVPAGWRAPKEGESVYCYCRAPYDEVSEMIACDDDNCRIEWFHFECVGIIMPPKGKWYCPDCKLKQVQSGVVMPSDVEGEQEASKSSTLFPAGGGDQGMSSLAVATSTNGSSLAQPSSAYSHWGQQP</sequence>
<comment type="subcellular location">
    <subcellularLocation>
        <location evidence="1">Nucleus</location>
    </subcellularLocation>
</comment>
<dbReference type="InterPro" id="IPR013083">
    <property type="entry name" value="Znf_RING/FYVE/PHD"/>
</dbReference>
<reference evidence="11" key="1">
    <citation type="submission" date="2020-05" db="UniProtKB">
        <authorList>
            <consortium name="EnsemblMetazoa"/>
        </authorList>
    </citation>
    <scope>IDENTIFICATION</scope>
    <source>
        <strain evidence="11">FUMOZ</strain>
    </source>
</reference>
<dbReference type="InterPro" id="IPR001965">
    <property type="entry name" value="Znf_PHD"/>
</dbReference>
<dbReference type="PROSITE" id="PS50016">
    <property type="entry name" value="ZF_PHD_2"/>
    <property type="match status" value="1"/>
</dbReference>
<feature type="compositionally biased region" description="Acidic residues" evidence="8">
    <location>
        <begin position="794"/>
        <end position="803"/>
    </location>
</feature>
<feature type="compositionally biased region" description="Basic and acidic residues" evidence="8">
    <location>
        <begin position="1596"/>
        <end position="1608"/>
    </location>
</feature>
<feature type="compositionally biased region" description="Low complexity" evidence="8">
    <location>
        <begin position="2290"/>
        <end position="2312"/>
    </location>
</feature>
<dbReference type="EnsemblMetazoa" id="AFUN009033-RA">
    <property type="protein sequence ID" value="AFUN009033-PA"/>
    <property type="gene ID" value="AFUN009033"/>
</dbReference>
<name>A0A182RRY7_ANOFN</name>
<evidence type="ECO:0000259" key="9">
    <source>
        <dbReference type="PROSITE" id="PS50016"/>
    </source>
</evidence>
<feature type="region of interest" description="Disordered" evidence="8">
    <location>
        <begin position="2820"/>
        <end position="2967"/>
    </location>
</feature>
<feature type="compositionally biased region" description="Polar residues" evidence="8">
    <location>
        <begin position="2951"/>
        <end position="2966"/>
    </location>
</feature>
<feature type="compositionally biased region" description="Polar residues" evidence="8">
    <location>
        <begin position="3222"/>
        <end position="3251"/>
    </location>
</feature>
<dbReference type="InterPro" id="IPR011011">
    <property type="entry name" value="Znf_FYVE_PHD"/>
</dbReference>
<feature type="region of interest" description="Disordered" evidence="8">
    <location>
        <begin position="3003"/>
        <end position="3065"/>
    </location>
</feature>
<dbReference type="STRING" id="62324.A0A182RRY7"/>
<feature type="compositionally biased region" description="Basic and acidic residues" evidence="8">
    <location>
        <begin position="2602"/>
        <end position="2612"/>
    </location>
</feature>
<dbReference type="SUPFAM" id="SSF57903">
    <property type="entry name" value="FYVE/PHD zinc finger"/>
    <property type="match status" value="1"/>
</dbReference>
<dbReference type="SUPFAM" id="SSF57667">
    <property type="entry name" value="beta-beta-alpha zinc fingers"/>
    <property type="match status" value="1"/>
</dbReference>
<feature type="region of interest" description="Disordered" evidence="8">
    <location>
        <begin position="3199"/>
        <end position="3251"/>
    </location>
</feature>
<feature type="region of interest" description="Disordered" evidence="8">
    <location>
        <begin position="619"/>
        <end position="851"/>
    </location>
</feature>
<dbReference type="CDD" id="cd15505">
    <property type="entry name" value="PHD_ING"/>
    <property type="match status" value="1"/>
</dbReference>
<feature type="compositionally biased region" description="Acidic residues" evidence="8">
    <location>
        <begin position="1560"/>
        <end position="1595"/>
    </location>
</feature>
<feature type="domain" description="PHD-type" evidence="9">
    <location>
        <begin position="3138"/>
        <end position="3189"/>
    </location>
</feature>
<protein>
    <recommendedName>
        <fullName evidence="12">C2H2-type domain-containing protein</fullName>
    </recommendedName>
</protein>
<dbReference type="InterPro" id="IPR019786">
    <property type="entry name" value="Zinc_finger_PHD-type_CS"/>
</dbReference>
<feature type="compositionally biased region" description="Basic and acidic residues" evidence="8">
    <location>
        <begin position="166"/>
        <end position="177"/>
    </location>
</feature>
<dbReference type="Gene3D" id="3.30.40.10">
    <property type="entry name" value="Zinc/RING finger domain, C3HC4 (zinc finger)"/>
    <property type="match status" value="1"/>
</dbReference>
<evidence type="ECO:0000256" key="8">
    <source>
        <dbReference type="SAM" id="MobiDB-lite"/>
    </source>
</evidence>
<evidence type="ECO:0000256" key="3">
    <source>
        <dbReference type="ARBA" id="ARBA00022737"/>
    </source>
</evidence>
<feature type="region of interest" description="Disordered" evidence="8">
    <location>
        <begin position="524"/>
        <end position="587"/>
    </location>
</feature>
<dbReference type="GO" id="GO:0005634">
    <property type="term" value="C:nucleus"/>
    <property type="evidence" value="ECO:0007669"/>
    <property type="project" value="UniProtKB-SubCell"/>
</dbReference>
<feature type="compositionally biased region" description="Basic and acidic residues" evidence="8">
    <location>
        <begin position="778"/>
        <end position="788"/>
    </location>
</feature>
<dbReference type="SMART" id="SM00249">
    <property type="entry name" value="PHD"/>
    <property type="match status" value="1"/>
</dbReference>
<feature type="region of interest" description="Disordered" evidence="8">
    <location>
        <begin position="2505"/>
        <end position="2662"/>
    </location>
</feature>
<feature type="compositionally biased region" description="Low complexity" evidence="8">
    <location>
        <begin position="2559"/>
        <end position="2583"/>
    </location>
</feature>
<evidence type="ECO:0008006" key="12">
    <source>
        <dbReference type="Google" id="ProtNLM"/>
    </source>
</evidence>
<dbReference type="PANTHER" id="PTHR24394:SF29">
    <property type="entry name" value="MYONEURIN"/>
    <property type="match status" value="1"/>
</dbReference>
<proteinExistence type="predicted"/>
<feature type="compositionally biased region" description="Acidic residues" evidence="8">
    <location>
        <begin position="2623"/>
        <end position="2632"/>
    </location>
</feature>
<feature type="compositionally biased region" description="Basic residues" evidence="8">
    <location>
        <begin position="2713"/>
        <end position="2730"/>
    </location>
</feature>
<feature type="region of interest" description="Disordered" evidence="8">
    <location>
        <begin position="1077"/>
        <end position="1113"/>
    </location>
</feature>
<evidence type="ECO:0000256" key="4">
    <source>
        <dbReference type="ARBA" id="ARBA00022771"/>
    </source>
</evidence>
<feature type="compositionally biased region" description="Acidic residues" evidence="8">
    <location>
        <begin position="729"/>
        <end position="741"/>
    </location>
</feature>
<evidence type="ECO:0000256" key="5">
    <source>
        <dbReference type="ARBA" id="ARBA00022833"/>
    </source>
</evidence>
<feature type="region of interest" description="Disordered" evidence="8">
    <location>
        <begin position="2694"/>
        <end position="2738"/>
    </location>
</feature>
<feature type="compositionally biased region" description="Basic and acidic residues" evidence="8">
    <location>
        <begin position="668"/>
        <end position="696"/>
    </location>
</feature>
<dbReference type="VEuPathDB" id="VectorBase:AFUN2_009354"/>
<feature type="compositionally biased region" description="Polar residues" evidence="8">
    <location>
        <begin position="827"/>
        <end position="837"/>
    </location>
</feature>
<evidence type="ECO:0000256" key="1">
    <source>
        <dbReference type="ARBA" id="ARBA00004123"/>
    </source>
</evidence>
<evidence type="ECO:0000256" key="2">
    <source>
        <dbReference type="ARBA" id="ARBA00022723"/>
    </source>
</evidence>
<dbReference type="GO" id="GO:0000981">
    <property type="term" value="F:DNA-binding transcription factor activity, RNA polymerase II-specific"/>
    <property type="evidence" value="ECO:0007669"/>
    <property type="project" value="TreeGrafter"/>
</dbReference>
<feature type="region of interest" description="Disordered" evidence="8">
    <location>
        <begin position="384"/>
        <end position="418"/>
    </location>
</feature>
<feature type="compositionally biased region" description="Basic and acidic residues" evidence="8">
    <location>
        <begin position="2264"/>
        <end position="2279"/>
    </location>
</feature>
<feature type="compositionally biased region" description="Basic and acidic residues" evidence="8">
    <location>
        <begin position="2236"/>
        <end position="2254"/>
    </location>
</feature>
<feature type="compositionally biased region" description="Acidic residues" evidence="8">
    <location>
        <begin position="2648"/>
        <end position="2660"/>
    </location>
</feature>
<evidence type="ECO:0000313" key="11">
    <source>
        <dbReference type="EnsemblMetazoa" id="AFUN009033-PA"/>
    </source>
</evidence>
<dbReference type="SMART" id="SM00355">
    <property type="entry name" value="ZnF_C2H2"/>
    <property type="match status" value="10"/>
</dbReference>
<feature type="region of interest" description="Disordered" evidence="8">
    <location>
        <begin position="1555"/>
        <end position="1608"/>
    </location>
</feature>
<accession>A0A182RRY7</accession>
<dbReference type="InterPro" id="IPR036236">
    <property type="entry name" value="Znf_C2H2_sf"/>
</dbReference>
<feature type="compositionally biased region" description="Polar residues" evidence="8">
    <location>
        <begin position="2843"/>
        <end position="2852"/>
    </location>
</feature>
<feature type="region of interest" description="Disordered" evidence="8">
    <location>
        <begin position="2189"/>
        <end position="2208"/>
    </location>
</feature>
<feature type="compositionally biased region" description="Low complexity" evidence="8">
    <location>
        <begin position="1396"/>
        <end position="1409"/>
    </location>
</feature>
<dbReference type="PANTHER" id="PTHR24394">
    <property type="entry name" value="ZINC FINGER PROTEIN"/>
    <property type="match status" value="1"/>
</dbReference>
<evidence type="ECO:0000256" key="6">
    <source>
        <dbReference type="ARBA" id="ARBA00023242"/>
    </source>
</evidence>
<dbReference type="InterPro" id="IPR019787">
    <property type="entry name" value="Znf_PHD-finger"/>
</dbReference>
<dbReference type="GO" id="GO:0008270">
    <property type="term" value="F:zinc ion binding"/>
    <property type="evidence" value="ECO:0007669"/>
    <property type="project" value="UniProtKB-KW"/>
</dbReference>
<keyword evidence="3" id="KW-0677">Repeat</keyword>
<feature type="compositionally biased region" description="Low complexity" evidence="8">
    <location>
        <begin position="2922"/>
        <end position="2940"/>
    </location>
</feature>
<evidence type="ECO:0000256" key="7">
    <source>
        <dbReference type="PROSITE-ProRule" id="PRU00042"/>
    </source>
</evidence>
<keyword evidence="5" id="KW-0862">Zinc</keyword>
<feature type="compositionally biased region" description="Basic and acidic residues" evidence="8">
    <location>
        <begin position="804"/>
        <end position="820"/>
    </location>
</feature>
<feature type="compositionally biased region" description="Low complexity" evidence="8">
    <location>
        <begin position="701"/>
        <end position="728"/>
    </location>
</feature>
<keyword evidence="4 7" id="KW-0863">Zinc-finger</keyword>
<feature type="region of interest" description="Disordered" evidence="8">
    <location>
        <begin position="1388"/>
        <end position="1428"/>
    </location>
</feature>